<keyword evidence="1" id="KW-0285">Flavoprotein</keyword>
<organism evidence="5 6">
    <name type="scientific">Sphingobacterium athyrii</name>
    <dbReference type="NCBI Taxonomy" id="2152717"/>
    <lineage>
        <taxon>Bacteria</taxon>
        <taxon>Pseudomonadati</taxon>
        <taxon>Bacteroidota</taxon>
        <taxon>Sphingobacteriia</taxon>
        <taxon>Sphingobacteriales</taxon>
        <taxon>Sphingobacteriaceae</taxon>
        <taxon>Sphingobacterium</taxon>
    </lineage>
</organism>
<evidence type="ECO:0000256" key="3">
    <source>
        <dbReference type="SAM" id="Phobius"/>
    </source>
</evidence>
<dbReference type="AlphaFoldDB" id="A0A363NZF2"/>
<dbReference type="GO" id="GO:0003958">
    <property type="term" value="F:NADPH-hemoprotein reductase activity"/>
    <property type="evidence" value="ECO:0007669"/>
    <property type="project" value="UniProtKB-EC"/>
</dbReference>
<dbReference type="Gene3D" id="3.40.50.360">
    <property type="match status" value="1"/>
</dbReference>
<dbReference type="PANTHER" id="PTHR19384:SF17">
    <property type="entry name" value="NADPH--CYTOCHROME P450 REDUCTASE"/>
    <property type="match status" value="1"/>
</dbReference>
<evidence type="ECO:0000259" key="4">
    <source>
        <dbReference type="PROSITE" id="PS50902"/>
    </source>
</evidence>
<dbReference type="GO" id="GO:0010181">
    <property type="term" value="F:FMN binding"/>
    <property type="evidence" value="ECO:0007669"/>
    <property type="project" value="InterPro"/>
</dbReference>
<feature type="transmembrane region" description="Helical" evidence="3">
    <location>
        <begin position="298"/>
        <end position="323"/>
    </location>
</feature>
<dbReference type="GO" id="GO:0005829">
    <property type="term" value="C:cytosol"/>
    <property type="evidence" value="ECO:0007669"/>
    <property type="project" value="TreeGrafter"/>
</dbReference>
<dbReference type="RefSeq" id="WP_108632400.1">
    <property type="nucleotide sequence ID" value="NZ_QCXX01000001.1"/>
</dbReference>
<sequence length="732" mass="82322">MLVSVWRYAHLALALVSSVFLLLLSVTGVILAIDAVNEKMPPYRIENIGSLDLSQTITGLRKVYPEIIEISVDHNQFVSIDAIDAEGNTVKGYIDPQTGKYLGAQKNKTQFVQWTTALHRSLFLKVTGRIIIGIASFLLFLITISGLVLIIKRQQGVRHFFAKINRDFFAQYFHVVSGRLFLIPILILALTGTYLFMVRIELLKKTNQTVEYPVKENETEELAIADFSIFKKTKLNDVVKVEFPFMEGDPDEYYVLKLKDRELTVNQLNGAVHKEVKYPFTALAEQFSLDLHTGKTNMIWAIILGLASLNIVFFIYTGFVITFKRTRTKIKNKYKAADAEIVILVGTENGSTLFFANQIHKQLLADGKKSLLLGMNHYQYFPKAKHLLLFTSTYGLGTAPSNATQFEKKLLAYPQQQSINFSVLGFGSKAYPDFCAYAYAIDKLLSQQVWASRLIDLHTVNDKSVDELISWVHHWSEQSNIALASAPAIYSSKVVGLKKFKVIARSTVSESNSTFTLLLKPLGKMKVQSGDLLAIYPAQDQRERFYSIGCKDGMVQLVVKLFPDGFGSGFLYQLKADQVLEARVMANPSFHFPKTAPAVALIANGTGIAPFLGMIAENQHKIPVKLYAGFRKNNEITAQYLEFTDVQKKLGQLNDVQLAFSREQQGQYVMDLIRQDGKYFIELLEQQGCILLCGSLRMQQDVEATLNEILLVSTGKSINIYKENGQVLTDCY</sequence>
<dbReference type="Pfam" id="PF00175">
    <property type="entry name" value="NAD_binding_1"/>
    <property type="match status" value="1"/>
</dbReference>
<evidence type="ECO:0000313" key="5">
    <source>
        <dbReference type="EMBL" id="PUV26110.1"/>
    </source>
</evidence>
<dbReference type="InterPro" id="IPR039261">
    <property type="entry name" value="FNR_nucleotide-bd"/>
</dbReference>
<dbReference type="Pfam" id="PF00258">
    <property type="entry name" value="Flavodoxin_1"/>
    <property type="match status" value="1"/>
</dbReference>
<dbReference type="OrthoDB" id="9789468at2"/>
<keyword evidence="3" id="KW-1133">Transmembrane helix</keyword>
<dbReference type="EMBL" id="QCXX01000001">
    <property type="protein sequence ID" value="PUV26110.1"/>
    <property type="molecule type" value="Genomic_DNA"/>
</dbReference>
<dbReference type="InterPro" id="IPR029039">
    <property type="entry name" value="Flavoprotein-like_sf"/>
</dbReference>
<dbReference type="SUPFAM" id="SSF63380">
    <property type="entry name" value="Riboflavin synthase domain-like"/>
    <property type="match status" value="1"/>
</dbReference>
<dbReference type="GO" id="GO:0050660">
    <property type="term" value="F:flavin adenine dinucleotide binding"/>
    <property type="evidence" value="ECO:0007669"/>
    <property type="project" value="TreeGrafter"/>
</dbReference>
<keyword evidence="3" id="KW-0812">Transmembrane</keyword>
<dbReference type="InterPro" id="IPR001433">
    <property type="entry name" value="OxRdtase_FAD/NAD-bd"/>
</dbReference>
<feature type="transmembrane region" description="Helical" evidence="3">
    <location>
        <begin position="172"/>
        <end position="197"/>
    </location>
</feature>
<comment type="caution">
    <text evidence="5">The sequence shown here is derived from an EMBL/GenBank/DDBJ whole genome shotgun (WGS) entry which is preliminary data.</text>
</comment>
<dbReference type="InterPro" id="IPR005625">
    <property type="entry name" value="PepSY-ass_TM"/>
</dbReference>
<dbReference type="Proteomes" id="UP000250831">
    <property type="component" value="Unassembled WGS sequence"/>
</dbReference>
<dbReference type="InterPro" id="IPR008254">
    <property type="entry name" value="Flavodoxin/NO_synth"/>
</dbReference>
<protein>
    <recommendedName>
        <fullName evidence="2">NADPH--hemoprotein reductase</fullName>
        <ecNumber evidence="2">1.6.2.4</ecNumber>
    </recommendedName>
</protein>
<keyword evidence="6" id="KW-1185">Reference proteome</keyword>
<proteinExistence type="predicted"/>
<dbReference type="Gene3D" id="3.40.50.80">
    <property type="entry name" value="Nucleotide-binding domain of ferredoxin-NADP reductase (FNR) module"/>
    <property type="match status" value="1"/>
</dbReference>
<dbReference type="SUPFAM" id="SSF52343">
    <property type="entry name" value="Ferredoxin reductase-like, C-terminal NADP-linked domain"/>
    <property type="match status" value="1"/>
</dbReference>
<dbReference type="PANTHER" id="PTHR19384">
    <property type="entry name" value="NITRIC OXIDE SYNTHASE-RELATED"/>
    <property type="match status" value="1"/>
</dbReference>
<dbReference type="Pfam" id="PF03929">
    <property type="entry name" value="PepSY_TM"/>
    <property type="match status" value="1"/>
</dbReference>
<accession>A0A363NZF2</accession>
<keyword evidence="3" id="KW-0472">Membrane</keyword>
<dbReference type="InterPro" id="IPR017938">
    <property type="entry name" value="Riboflavin_synthase-like_b-brl"/>
</dbReference>
<evidence type="ECO:0000256" key="1">
    <source>
        <dbReference type="ARBA" id="ARBA00022630"/>
    </source>
</evidence>
<evidence type="ECO:0000313" key="6">
    <source>
        <dbReference type="Proteomes" id="UP000250831"/>
    </source>
</evidence>
<feature type="transmembrane region" description="Helical" evidence="3">
    <location>
        <begin position="130"/>
        <end position="151"/>
    </location>
</feature>
<reference evidence="5 6" key="1">
    <citation type="submission" date="2018-04" db="EMBL/GenBank/DDBJ databases">
        <title>Sphingobacterium sp. M46 Genome.</title>
        <authorList>
            <person name="Cheng J."/>
            <person name="Li Y."/>
        </authorList>
    </citation>
    <scope>NUCLEOTIDE SEQUENCE [LARGE SCALE GENOMIC DNA]</scope>
    <source>
        <strain evidence="5 6">M46</strain>
    </source>
</reference>
<name>A0A363NZF2_9SPHI</name>
<dbReference type="PROSITE" id="PS50902">
    <property type="entry name" value="FLAVODOXIN_LIKE"/>
    <property type="match status" value="1"/>
</dbReference>
<gene>
    <name evidence="5" type="ORF">DCO56_03860</name>
</gene>
<dbReference type="SUPFAM" id="SSF52218">
    <property type="entry name" value="Flavoproteins"/>
    <property type="match status" value="1"/>
</dbReference>
<feature type="domain" description="Flavodoxin-like" evidence="4">
    <location>
        <begin position="341"/>
        <end position="480"/>
    </location>
</feature>
<evidence type="ECO:0000256" key="2">
    <source>
        <dbReference type="ARBA" id="ARBA00023797"/>
    </source>
</evidence>
<dbReference type="EC" id="1.6.2.4" evidence="2"/>